<reference evidence="7" key="1">
    <citation type="submission" date="2021-03" db="EMBL/GenBank/DDBJ databases">
        <title>Taxonomic study of Clostridium polyendosporum from meadow-gley soil under rice.</title>
        <authorList>
            <person name="Kobayashi H."/>
            <person name="Tanizawa Y."/>
            <person name="Yagura M."/>
        </authorList>
    </citation>
    <scope>NUCLEOTIDE SEQUENCE</scope>
    <source>
        <strain evidence="7">JCM 30710</strain>
    </source>
</reference>
<evidence type="ECO:0000256" key="1">
    <source>
        <dbReference type="ARBA" id="ARBA00022679"/>
    </source>
</evidence>
<feature type="active site" evidence="5">
    <location>
        <position position="199"/>
    </location>
</feature>
<dbReference type="Gene3D" id="3.30.70.250">
    <property type="entry name" value="Malonyl-CoA ACP transacylase, ACP-binding"/>
    <property type="match status" value="1"/>
</dbReference>
<dbReference type="AlphaFoldDB" id="A0A919VCZ8"/>
<evidence type="ECO:0000313" key="8">
    <source>
        <dbReference type="Proteomes" id="UP000679179"/>
    </source>
</evidence>
<dbReference type="GO" id="GO:0004314">
    <property type="term" value="F:[acyl-carrier-protein] S-malonyltransferase activity"/>
    <property type="evidence" value="ECO:0007669"/>
    <property type="project" value="UniProtKB-EC"/>
</dbReference>
<dbReference type="InterPro" id="IPR016036">
    <property type="entry name" value="Malonyl_transacylase_ACP-bd"/>
</dbReference>
<dbReference type="FunFam" id="3.30.70.250:FF:000001">
    <property type="entry name" value="Malonyl CoA-acyl carrier protein transacylase"/>
    <property type="match status" value="1"/>
</dbReference>
<evidence type="ECO:0000313" key="7">
    <source>
        <dbReference type="EMBL" id="GIM27479.1"/>
    </source>
</evidence>
<proteinExistence type="inferred from homology"/>
<feature type="active site" evidence="5">
    <location>
        <position position="90"/>
    </location>
</feature>
<evidence type="ECO:0000259" key="6">
    <source>
        <dbReference type="SMART" id="SM00827"/>
    </source>
</evidence>
<keyword evidence="8" id="KW-1185">Reference proteome</keyword>
<dbReference type="InterPro" id="IPR050858">
    <property type="entry name" value="Mal-CoA-ACP_Trans/PKS_FabD"/>
</dbReference>
<dbReference type="InterPro" id="IPR016035">
    <property type="entry name" value="Acyl_Trfase/lysoPLipase"/>
</dbReference>
<comment type="similarity">
    <text evidence="4">Belongs to the fabD family.</text>
</comment>
<dbReference type="RefSeq" id="WP_212902237.1">
    <property type="nucleotide sequence ID" value="NZ_BOPZ01000001.1"/>
</dbReference>
<dbReference type="InterPro" id="IPR004410">
    <property type="entry name" value="Malonyl_CoA-ACP_transAc_FabD"/>
</dbReference>
<dbReference type="Pfam" id="PF00698">
    <property type="entry name" value="Acyl_transf_1"/>
    <property type="match status" value="1"/>
</dbReference>
<protein>
    <recommendedName>
        <fullName evidence="4">Malonyl CoA-acyl carrier protein transacylase</fullName>
        <ecNumber evidence="4">2.3.1.39</ecNumber>
    </recommendedName>
</protein>
<dbReference type="PIRSF" id="PIRSF000446">
    <property type="entry name" value="Mct"/>
    <property type="match status" value="1"/>
</dbReference>
<dbReference type="PANTHER" id="PTHR42681">
    <property type="entry name" value="MALONYL-COA-ACYL CARRIER PROTEIN TRANSACYLASE, MITOCHONDRIAL"/>
    <property type="match status" value="1"/>
</dbReference>
<evidence type="ECO:0000256" key="2">
    <source>
        <dbReference type="ARBA" id="ARBA00023315"/>
    </source>
</evidence>
<comment type="caution">
    <text evidence="7">The sequence shown here is derived from an EMBL/GenBank/DDBJ whole genome shotgun (WGS) entry which is preliminary data.</text>
</comment>
<dbReference type="GO" id="GO:0006633">
    <property type="term" value="P:fatty acid biosynthetic process"/>
    <property type="evidence" value="ECO:0007669"/>
    <property type="project" value="TreeGrafter"/>
</dbReference>
<comment type="catalytic activity">
    <reaction evidence="3 4">
        <text>holo-[ACP] + malonyl-CoA = malonyl-[ACP] + CoA</text>
        <dbReference type="Rhea" id="RHEA:41792"/>
        <dbReference type="Rhea" id="RHEA-COMP:9623"/>
        <dbReference type="Rhea" id="RHEA-COMP:9685"/>
        <dbReference type="ChEBI" id="CHEBI:57287"/>
        <dbReference type="ChEBI" id="CHEBI:57384"/>
        <dbReference type="ChEBI" id="CHEBI:64479"/>
        <dbReference type="ChEBI" id="CHEBI:78449"/>
        <dbReference type="EC" id="2.3.1.39"/>
    </reaction>
</comment>
<evidence type="ECO:0000256" key="5">
    <source>
        <dbReference type="PIRSR" id="PIRSR000446-1"/>
    </source>
</evidence>
<accession>A0A919VCZ8</accession>
<dbReference type="SUPFAM" id="SSF55048">
    <property type="entry name" value="Probable ACP-binding domain of malonyl-CoA ACP transacylase"/>
    <property type="match status" value="1"/>
</dbReference>
<dbReference type="InterPro" id="IPR024925">
    <property type="entry name" value="Malonyl_CoA-ACP_transAc"/>
</dbReference>
<feature type="domain" description="Malonyl-CoA:ACP transacylase (MAT)" evidence="6">
    <location>
        <begin position="6"/>
        <end position="304"/>
    </location>
</feature>
<dbReference type="InterPro" id="IPR014043">
    <property type="entry name" value="Acyl_transferase_dom"/>
</dbReference>
<sequence>MKTALIFAGQGAQYVGMGKELYDNFQCAKEVFERADEALKMNLSSLCFEGPSDELNKTENTQPAILTTSVAALRVLESQGINFDVTAGLSLGEYSAHICAGTFSFEDGVKLVKNRGRFMQEAVPQGVGGMSAVLGLDRGLLDEAVKEAAQFGIVEVANYNCPDQIVIAGEVEAVKIAGEKAQEKGAKRVITLTVSGPFHTSMLKGAAEKLKEELNNIEIKQFTTPIITNVTGDYIKSLEEVKPFLVKQVMSSVKWEDSVRTMLNDGIDTFIELGPGRVLSGFSKKIDRNVKVFNIEDLKSLNKTLDSLK</sequence>
<dbReference type="PANTHER" id="PTHR42681:SF1">
    <property type="entry name" value="MALONYL-COA-ACYL CARRIER PROTEIN TRANSACYLASE, MITOCHONDRIAL"/>
    <property type="match status" value="1"/>
</dbReference>
<organism evidence="7 8">
    <name type="scientific">Clostridium polyendosporum</name>
    <dbReference type="NCBI Taxonomy" id="69208"/>
    <lineage>
        <taxon>Bacteria</taxon>
        <taxon>Bacillati</taxon>
        <taxon>Bacillota</taxon>
        <taxon>Clostridia</taxon>
        <taxon>Eubacteriales</taxon>
        <taxon>Clostridiaceae</taxon>
        <taxon>Clostridium</taxon>
    </lineage>
</organism>
<dbReference type="Gene3D" id="3.40.366.10">
    <property type="entry name" value="Malonyl-Coenzyme A Acyl Carrier Protein, domain 2"/>
    <property type="match status" value="1"/>
</dbReference>
<dbReference type="GO" id="GO:0005829">
    <property type="term" value="C:cytosol"/>
    <property type="evidence" value="ECO:0007669"/>
    <property type="project" value="TreeGrafter"/>
</dbReference>
<dbReference type="SUPFAM" id="SSF52151">
    <property type="entry name" value="FabD/lysophospholipase-like"/>
    <property type="match status" value="1"/>
</dbReference>
<dbReference type="NCBIfam" id="TIGR00128">
    <property type="entry name" value="fabD"/>
    <property type="match status" value="1"/>
</dbReference>
<evidence type="ECO:0000256" key="3">
    <source>
        <dbReference type="ARBA" id="ARBA00048462"/>
    </source>
</evidence>
<evidence type="ECO:0000256" key="4">
    <source>
        <dbReference type="PIRNR" id="PIRNR000446"/>
    </source>
</evidence>
<name>A0A919VCZ8_9CLOT</name>
<keyword evidence="2 4" id="KW-0012">Acyltransferase</keyword>
<dbReference type="SMART" id="SM00827">
    <property type="entry name" value="PKS_AT"/>
    <property type="match status" value="1"/>
</dbReference>
<dbReference type="Proteomes" id="UP000679179">
    <property type="component" value="Unassembled WGS sequence"/>
</dbReference>
<dbReference type="EC" id="2.3.1.39" evidence="4"/>
<dbReference type="EMBL" id="BOPZ01000001">
    <property type="protein sequence ID" value="GIM27479.1"/>
    <property type="molecule type" value="Genomic_DNA"/>
</dbReference>
<keyword evidence="1 4" id="KW-0808">Transferase</keyword>
<gene>
    <name evidence="7" type="primary">fabD</name>
    <name evidence="7" type="ORF">CPJCM30710_01450</name>
</gene>
<dbReference type="InterPro" id="IPR001227">
    <property type="entry name" value="Ac_transferase_dom_sf"/>
</dbReference>